<evidence type="ECO:0000259" key="8">
    <source>
        <dbReference type="PROSITE" id="PS51372"/>
    </source>
</evidence>
<name>I9KRE3_9THEO</name>
<feature type="domain" description="PRD" evidence="8">
    <location>
        <begin position="761"/>
        <end position="866"/>
    </location>
</feature>
<dbReference type="GO" id="GO:0006355">
    <property type="term" value="P:regulation of DNA-templated transcription"/>
    <property type="evidence" value="ECO:0007669"/>
    <property type="project" value="InterPro"/>
</dbReference>
<dbReference type="Pfam" id="PF00158">
    <property type="entry name" value="Sigma54_activat"/>
    <property type="match status" value="1"/>
</dbReference>
<dbReference type="CDD" id="cd00006">
    <property type="entry name" value="PTS_IIA_man"/>
    <property type="match status" value="1"/>
</dbReference>
<dbReference type="HOGENOM" id="CLU_014204_1_1_9"/>
<dbReference type="GO" id="GO:0003677">
    <property type="term" value="F:DNA binding"/>
    <property type="evidence" value="ECO:0007669"/>
    <property type="project" value="UniProtKB-KW"/>
</dbReference>
<proteinExistence type="predicted"/>
<evidence type="ECO:0000313" key="9">
    <source>
        <dbReference type="EMBL" id="EIV99438.1"/>
    </source>
</evidence>
<dbReference type="GO" id="GO:0005524">
    <property type="term" value="F:ATP binding"/>
    <property type="evidence" value="ECO:0007669"/>
    <property type="project" value="UniProtKB-KW"/>
</dbReference>
<dbReference type="CDD" id="cd00009">
    <property type="entry name" value="AAA"/>
    <property type="match status" value="1"/>
</dbReference>
<dbReference type="GO" id="GO:0016020">
    <property type="term" value="C:membrane"/>
    <property type="evidence" value="ECO:0007669"/>
    <property type="project" value="InterPro"/>
</dbReference>
<dbReference type="Proteomes" id="UP000005110">
    <property type="component" value="Chromosome"/>
</dbReference>
<dbReference type="InterPro" id="IPR036634">
    <property type="entry name" value="PRD_sf"/>
</dbReference>
<evidence type="ECO:0000256" key="1">
    <source>
        <dbReference type="ARBA" id="ARBA00022679"/>
    </source>
</evidence>
<dbReference type="RefSeq" id="WP_006569377.1">
    <property type="nucleotide sequence ID" value="NZ_CM001486.1"/>
</dbReference>
<sequence>MHKYKRKEKIYKKLKELTESMDFNKSNEKIGFDADYISKQLGIDRTNVSRELNALVREGKVIKIKGKPVLYLDRLCLEHKWNFVVSNPVIDDFKIIEKLQKNFKLQNKNITIESKSKENNKVSSENILDNIIGAHDSLKDQIIKAKAAILYPPKGLHTLIVGPTGVGKSTLAEAMYKYGVEVGVFGEKTPFVTFNCADYSDNPQLLLSQLFGHAKGAFTGAINEKKGLIDEANGGILFLDEVHRLPPEGQEMLFTLIDKGIYRRLGESENTRKAEILIIAATTENPQSVLLDTFLRRIPVVITLPSLEERTLKERLAFIYQFFYEEAIRIKKPIKVMKEVIKALLLYDCPGNIGQLKADIQLLCARAFLDSVISKNEIVEIKLSIISQKIQDGLFRIREKREEPIIKEIEKKDFIIFEGSNTEYIKEINKINFLNNNIRKDNLYERIATNWEKYYEDGLPTKEIKEKIEHQINKYFDNLFSAAEPAVTDREVLLKFVNIDILEAVEYALSKVKEQFKKDFISKKVIYSLALHVATLMERIKLGINILQSDKINVLIDYPDEYGAAKKIKEALEKKLSVEIPEDEVRFLAMFLHALKVGKFNKTIGILVITHGNSAASTMASVANTLLGVNHAKALDMPLEEKVDVILNKAIDEVRRIDRGKGVLLLVDMGSLITFADIISEKTGICVKAIDMVSTPMVIEATRKALMPEMTLDKLIDDVRNLSPILGRAKETKNSGHDEEKNEIFFEKNIINVLNNTLTFLNPQKTYKVLLEVLNNIAKAYKFYVDEEIIVKFMLHCSCMIERVIKGVSLPYKNLYNIKTNYGGMLKIIKENFEIVNEVFGIEIPDTEYAYIVEMIDTHYNTLLMN</sequence>
<feature type="domain" description="Sigma-54 factor interaction" evidence="6">
    <location>
        <begin position="131"/>
        <end position="365"/>
    </location>
</feature>
<dbReference type="InterPro" id="IPR011608">
    <property type="entry name" value="PRD"/>
</dbReference>
<dbReference type="Gene3D" id="3.40.50.300">
    <property type="entry name" value="P-loop containing nucleotide triphosphate hydrolases"/>
    <property type="match status" value="1"/>
</dbReference>
<dbReference type="Pfam" id="PF00874">
    <property type="entry name" value="PRD"/>
    <property type="match status" value="2"/>
</dbReference>
<feature type="domain" description="PRD" evidence="8">
    <location>
        <begin position="496"/>
        <end position="602"/>
    </location>
</feature>
<dbReference type="InterPro" id="IPR004701">
    <property type="entry name" value="PTS_EIIA_man-typ"/>
</dbReference>
<dbReference type="SMART" id="SM00382">
    <property type="entry name" value="AAA"/>
    <property type="match status" value="1"/>
</dbReference>
<keyword evidence="3" id="KW-0418">Kinase</keyword>
<dbReference type="SUPFAM" id="SSF52540">
    <property type="entry name" value="P-loop containing nucleoside triphosphate hydrolases"/>
    <property type="match status" value="1"/>
</dbReference>
<dbReference type="AlphaFoldDB" id="I9KRE3"/>
<dbReference type="Gene3D" id="3.40.50.510">
    <property type="entry name" value="Phosphotransferase system, mannose-type IIA component"/>
    <property type="match status" value="1"/>
</dbReference>
<dbReference type="PROSITE" id="PS50045">
    <property type="entry name" value="SIGMA54_INTERACT_4"/>
    <property type="match status" value="1"/>
</dbReference>
<evidence type="ECO:0000259" key="6">
    <source>
        <dbReference type="PROSITE" id="PS50045"/>
    </source>
</evidence>
<dbReference type="PROSITE" id="PS51096">
    <property type="entry name" value="PTS_EIIA_TYPE_4"/>
    <property type="match status" value="1"/>
</dbReference>
<dbReference type="InterPro" id="IPR025943">
    <property type="entry name" value="Sigma_54_int_dom_ATP-bd_2"/>
</dbReference>
<dbReference type="GO" id="GO:0016301">
    <property type="term" value="F:kinase activity"/>
    <property type="evidence" value="ECO:0007669"/>
    <property type="project" value="UniProtKB-KW"/>
</dbReference>
<keyword evidence="10" id="KW-1185">Reference proteome</keyword>
<reference evidence="9 10" key="1">
    <citation type="submission" date="2012-02" db="EMBL/GenBank/DDBJ databases">
        <title>Improved High-Quality Draft sequence of Thermoanaerobacter siderophilus SR4.</title>
        <authorList>
            <consortium name="US DOE Joint Genome Institute"/>
            <person name="Lucas S."/>
            <person name="Han J."/>
            <person name="Lapidus A."/>
            <person name="Cheng J.-F."/>
            <person name="Goodwin L."/>
            <person name="Pitluck S."/>
            <person name="Peters L."/>
            <person name="Detter J.C."/>
            <person name="Han C."/>
            <person name="Tapia R."/>
            <person name="Land M."/>
            <person name="Hauser L."/>
            <person name="Kyrpides N."/>
            <person name="Ivanova N."/>
            <person name="Pagani I."/>
            <person name="Hemme C."/>
            <person name="Woyke T."/>
        </authorList>
    </citation>
    <scope>NUCLEOTIDE SEQUENCE [LARGE SCALE GENOMIC DNA]</scope>
    <source>
        <strain evidence="9 10">SR4</strain>
    </source>
</reference>
<dbReference type="PROSITE" id="PS00676">
    <property type="entry name" value="SIGMA54_INTERACT_2"/>
    <property type="match status" value="1"/>
</dbReference>
<dbReference type="InterPro" id="IPR027417">
    <property type="entry name" value="P-loop_NTPase"/>
</dbReference>
<keyword evidence="1" id="KW-0808">Transferase</keyword>
<evidence type="ECO:0000256" key="3">
    <source>
        <dbReference type="ARBA" id="ARBA00022777"/>
    </source>
</evidence>
<dbReference type="SUPFAM" id="SSF63520">
    <property type="entry name" value="PTS-regulatory domain, PRD"/>
    <property type="match status" value="2"/>
</dbReference>
<dbReference type="EMBL" id="CM001486">
    <property type="protein sequence ID" value="EIV99438.1"/>
    <property type="molecule type" value="Genomic_DNA"/>
</dbReference>
<evidence type="ECO:0000313" key="10">
    <source>
        <dbReference type="Proteomes" id="UP000005110"/>
    </source>
</evidence>
<dbReference type="PANTHER" id="PTHR32071">
    <property type="entry name" value="TRANSCRIPTIONAL REGULATORY PROTEIN"/>
    <property type="match status" value="1"/>
</dbReference>
<keyword evidence="2" id="KW-0547">Nucleotide-binding</keyword>
<dbReference type="InterPro" id="IPR033887">
    <property type="entry name" value="PTS_IIA_man"/>
</dbReference>
<dbReference type="SUPFAM" id="SSF46785">
    <property type="entry name" value="Winged helix' DNA-binding domain"/>
    <property type="match status" value="1"/>
</dbReference>
<dbReference type="InterPro" id="IPR003593">
    <property type="entry name" value="AAA+_ATPase"/>
</dbReference>
<keyword evidence="4" id="KW-0067">ATP-binding</keyword>
<evidence type="ECO:0000256" key="2">
    <source>
        <dbReference type="ARBA" id="ARBA00022741"/>
    </source>
</evidence>
<dbReference type="PATRIC" id="fig|880478.3.peg.1023"/>
<organism evidence="9 10">
    <name type="scientific">Thermoanaerobacter siderophilus SR4</name>
    <dbReference type="NCBI Taxonomy" id="880478"/>
    <lineage>
        <taxon>Bacteria</taxon>
        <taxon>Bacillati</taxon>
        <taxon>Bacillota</taxon>
        <taxon>Clostridia</taxon>
        <taxon>Thermoanaerobacterales</taxon>
        <taxon>Thermoanaerobacteraceae</taxon>
        <taxon>Thermoanaerobacter</taxon>
    </lineage>
</organism>
<dbReference type="InterPro" id="IPR036662">
    <property type="entry name" value="PTS_EIIA_man-typ_sf"/>
</dbReference>
<keyword evidence="5 9" id="KW-0238">DNA-binding</keyword>
<gene>
    <name evidence="9" type="ORF">ThesiDRAFT1_0414</name>
</gene>
<dbReference type="Pfam" id="PF03610">
    <property type="entry name" value="EIIA-man"/>
    <property type="match status" value="1"/>
</dbReference>
<dbReference type="PROSITE" id="PS51372">
    <property type="entry name" value="PRD_2"/>
    <property type="match status" value="2"/>
</dbReference>
<dbReference type="GO" id="GO:0009401">
    <property type="term" value="P:phosphoenolpyruvate-dependent sugar phosphotransferase system"/>
    <property type="evidence" value="ECO:0007669"/>
    <property type="project" value="InterPro"/>
</dbReference>
<dbReference type="InterPro" id="IPR036390">
    <property type="entry name" value="WH_DNA-bd_sf"/>
</dbReference>
<protein>
    <submittedName>
        <fullName evidence="9">Transcriptional regulators containing an AAA-type ATPase domain and a DNA-binding domain</fullName>
    </submittedName>
</protein>
<dbReference type="SUPFAM" id="SSF53062">
    <property type="entry name" value="PTS system fructose IIA component-like"/>
    <property type="match status" value="1"/>
</dbReference>
<dbReference type="PANTHER" id="PTHR32071:SF38">
    <property type="entry name" value="PSP OPERON TRANSCRIPTIONAL ACTIVATOR"/>
    <property type="match status" value="1"/>
</dbReference>
<dbReference type="InterPro" id="IPR002078">
    <property type="entry name" value="Sigma_54_int"/>
</dbReference>
<evidence type="ECO:0000259" key="7">
    <source>
        <dbReference type="PROSITE" id="PS51096"/>
    </source>
</evidence>
<evidence type="ECO:0000256" key="4">
    <source>
        <dbReference type="ARBA" id="ARBA00022840"/>
    </source>
</evidence>
<dbReference type="Gene3D" id="1.10.1790.10">
    <property type="entry name" value="PRD domain"/>
    <property type="match status" value="2"/>
</dbReference>
<feature type="domain" description="PTS EIIA type-4" evidence="7">
    <location>
        <begin position="603"/>
        <end position="733"/>
    </location>
</feature>
<accession>I9KRE3</accession>
<evidence type="ECO:0000256" key="5">
    <source>
        <dbReference type="ARBA" id="ARBA00023125"/>
    </source>
</evidence>